<keyword evidence="4" id="KW-1185">Reference proteome</keyword>
<name>A0A5A7NZJ7_STRAF</name>
<dbReference type="OrthoDB" id="913477at2759"/>
<proteinExistence type="predicted"/>
<evidence type="ECO:0000256" key="1">
    <source>
        <dbReference type="SAM" id="MobiDB-lite"/>
    </source>
</evidence>
<dbReference type="Proteomes" id="UP000325081">
    <property type="component" value="Unassembled WGS sequence"/>
</dbReference>
<protein>
    <submittedName>
        <fullName evidence="3">Ribonuclease H-like superfamily protein</fullName>
    </submittedName>
</protein>
<accession>A0A5A7NZJ7</accession>
<gene>
    <name evidence="3" type="ORF">STAS_01290</name>
</gene>
<organism evidence="3 4">
    <name type="scientific">Striga asiatica</name>
    <name type="common">Asiatic witchweed</name>
    <name type="synonym">Buchnera asiatica</name>
    <dbReference type="NCBI Taxonomy" id="4170"/>
    <lineage>
        <taxon>Eukaryota</taxon>
        <taxon>Viridiplantae</taxon>
        <taxon>Streptophyta</taxon>
        <taxon>Embryophyta</taxon>
        <taxon>Tracheophyta</taxon>
        <taxon>Spermatophyta</taxon>
        <taxon>Magnoliopsida</taxon>
        <taxon>eudicotyledons</taxon>
        <taxon>Gunneridae</taxon>
        <taxon>Pentapetalae</taxon>
        <taxon>asterids</taxon>
        <taxon>lamiids</taxon>
        <taxon>Lamiales</taxon>
        <taxon>Orobanchaceae</taxon>
        <taxon>Buchnereae</taxon>
        <taxon>Striga</taxon>
    </lineage>
</organism>
<feature type="non-terminal residue" evidence="3">
    <location>
        <position position="609"/>
    </location>
</feature>
<feature type="compositionally biased region" description="Basic and acidic residues" evidence="1">
    <location>
        <begin position="171"/>
        <end position="180"/>
    </location>
</feature>
<feature type="region of interest" description="Disordered" evidence="1">
    <location>
        <begin position="163"/>
        <end position="193"/>
    </location>
</feature>
<sequence>MEDLEGIDIADQLQRFELSSEEKSGVALEEEDVVHSGEECKLSLFGRIFGNKKVNLTGLRRTLGLVLRTSQPLEVKEMESNCYQFIFRVKIGRIFHMVKDVQIQEARRSGGRVLRLLHEKLCENKRSDIAKGSFVLNQYGEWLRASHGWGTGRFNKGKDGIEGEADVNDENGNHKEKRGVEVSNSKMECEGGEDRGKKVVVLGGMRGSGSEGEDSEQMMDLSEGLLDEGVEMLKGVQGRRVIKVIRSQGLREKREKEGVGSSKVGLEAKRIFDMLSERVEEEEIMVEGSKKKRFYFDRRWLGWSGVKEVVEGAWGKSVNSKKDSKLKNGSFELEKEDENQYWLWKCWAKAGKFLERGLRIRIGDGKDTSIWNDPWIPTNAPFKLGLEKVSQLMRAEGGWNKQLIEDVFQERDVTTIMKIKPDVEMRPDEVVWHFDPKGRFSVKSAYRMIRQHEKLVLDRPEGSRTREKENKLWSRVWALKIKNKLKLFLWNCIKNILPTTDNLWRRKVKESNVCEVCGEQGETMEHISFPVRGLLKFGDWLLCFGREGSKGREILGTGLGFPGALRLRIMGIDCIFLCICYRGYGSRAIYGSEMGIMKGAWGEWLEFCK</sequence>
<evidence type="ECO:0000259" key="2">
    <source>
        <dbReference type="Pfam" id="PF13966"/>
    </source>
</evidence>
<comment type="caution">
    <text evidence="3">The sequence shown here is derived from an EMBL/GenBank/DDBJ whole genome shotgun (WGS) entry which is preliminary data.</text>
</comment>
<dbReference type="Pfam" id="PF13966">
    <property type="entry name" value="zf-RVT"/>
    <property type="match status" value="1"/>
</dbReference>
<feature type="domain" description="Reverse transcriptase zinc-binding" evidence="2">
    <location>
        <begin position="440"/>
        <end position="529"/>
    </location>
</feature>
<reference evidence="4" key="1">
    <citation type="journal article" date="2019" name="Curr. Biol.">
        <title>Genome Sequence of Striga asiatica Provides Insight into the Evolution of Plant Parasitism.</title>
        <authorList>
            <person name="Yoshida S."/>
            <person name="Kim S."/>
            <person name="Wafula E.K."/>
            <person name="Tanskanen J."/>
            <person name="Kim Y.M."/>
            <person name="Honaas L."/>
            <person name="Yang Z."/>
            <person name="Spallek T."/>
            <person name="Conn C.E."/>
            <person name="Ichihashi Y."/>
            <person name="Cheong K."/>
            <person name="Cui S."/>
            <person name="Der J.P."/>
            <person name="Gundlach H."/>
            <person name="Jiao Y."/>
            <person name="Hori C."/>
            <person name="Ishida J.K."/>
            <person name="Kasahara H."/>
            <person name="Kiba T."/>
            <person name="Kim M.S."/>
            <person name="Koo N."/>
            <person name="Laohavisit A."/>
            <person name="Lee Y.H."/>
            <person name="Lumba S."/>
            <person name="McCourt P."/>
            <person name="Mortimer J.C."/>
            <person name="Mutuku J.M."/>
            <person name="Nomura T."/>
            <person name="Sasaki-Sekimoto Y."/>
            <person name="Seto Y."/>
            <person name="Wang Y."/>
            <person name="Wakatake T."/>
            <person name="Sakakibara H."/>
            <person name="Demura T."/>
            <person name="Yamaguchi S."/>
            <person name="Yoneyama K."/>
            <person name="Manabe R.I."/>
            <person name="Nelson D.C."/>
            <person name="Schulman A.H."/>
            <person name="Timko M.P."/>
            <person name="dePamphilis C.W."/>
            <person name="Choi D."/>
            <person name="Shirasu K."/>
        </authorList>
    </citation>
    <scope>NUCLEOTIDE SEQUENCE [LARGE SCALE GENOMIC DNA]</scope>
    <source>
        <strain evidence="4">cv. UVA1</strain>
    </source>
</reference>
<evidence type="ECO:0000313" key="3">
    <source>
        <dbReference type="EMBL" id="GER25691.1"/>
    </source>
</evidence>
<dbReference type="EMBL" id="BKCP01000447">
    <property type="protein sequence ID" value="GER25691.1"/>
    <property type="molecule type" value="Genomic_DNA"/>
</dbReference>
<dbReference type="AlphaFoldDB" id="A0A5A7NZJ7"/>
<evidence type="ECO:0000313" key="4">
    <source>
        <dbReference type="Proteomes" id="UP000325081"/>
    </source>
</evidence>
<dbReference type="InterPro" id="IPR026960">
    <property type="entry name" value="RVT-Znf"/>
</dbReference>